<reference evidence="3" key="1">
    <citation type="submission" date="2024-07" db="EMBL/GenBank/DDBJ databases">
        <title>Two chromosome-level genome assemblies of Korean endemic species Abeliophyllum distichum and Forsythia ovata (Oleaceae).</title>
        <authorList>
            <person name="Jang H."/>
        </authorList>
    </citation>
    <scope>NUCLEOTIDE SEQUENCE [LARGE SCALE GENOMIC DNA]</scope>
</reference>
<evidence type="ECO:0000313" key="2">
    <source>
        <dbReference type="EMBL" id="KAL2532928.1"/>
    </source>
</evidence>
<evidence type="ECO:0000313" key="3">
    <source>
        <dbReference type="Proteomes" id="UP001604336"/>
    </source>
</evidence>
<sequence length="148" mass="16772">MNTIHYARKVLGIPYGIILTKIFHHIEVSFHDEVILNPKSTDTINIYTLKCRKIVKEDGQWVAKTKGFDAESGSSTFPFEGSEEMDEDNDNENAPPPSHPRSSSHRPTSSTSSFSFTEDRYNLLNGRIDSLTTTIDVYTTRWGICNNQ</sequence>
<accession>A0ABD1V7S6</accession>
<evidence type="ECO:0000256" key="1">
    <source>
        <dbReference type="SAM" id="MobiDB-lite"/>
    </source>
</evidence>
<dbReference type="Proteomes" id="UP001604336">
    <property type="component" value="Unassembled WGS sequence"/>
</dbReference>
<dbReference type="EMBL" id="JBFOLK010000002">
    <property type="protein sequence ID" value="KAL2532928.1"/>
    <property type="molecule type" value="Genomic_DNA"/>
</dbReference>
<name>A0ABD1V7S6_9LAMI</name>
<comment type="caution">
    <text evidence="2">The sequence shown here is derived from an EMBL/GenBank/DDBJ whole genome shotgun (WGS) entry which is preliminary data.</text>
</comment>
<keyword evidence="3" id="KW-1185">Reference proteome</keyword>
<protein>
    <submittedName>
        <fullName evidence="2">Uncharacterized protein</fullName>
    </submittedName>
</protein>
<feature type="compositionally biased region" description="Low complexity" evidence="1">
    <location>
        <begin position="105"/>
        <end position="115"/>
    </location>
</feature>
<feature type="region of interest" description="Disordered" evidence="1">
    <location>
        <begin position="68"/>
        <end position="115"/>
    </location>
</feature>
<feature type="compositionally biased region" description="Acidic residues" evidence="1">
    <location>
        <begin position="81"/>
        <end position="91"/>
    </location>
</feature>
<proteinExistence type="predicted"/>
<gene>
    <name evidence="2" type="ORF">Adt_06279</name>
</gene>
<organism evidence="2 3">
    <name type="scientific">Abeliophyllum distichum</name>
    <dbReference type="NCBI Taxonomy" id="126358"/>
    <lineage>
        <taxon>Eukaryota</taxon>
        <taxon>Viridiplantae</taxon>
        <taxon>Streptophyta</taxon>
        <taxon>Embryophyta</taxon>
        <taxon>Tracheophyta</taxon>
        <taxon>Spermatophyta</taxon>
        <taxon>Magnoliopsida</taxon>
        <taxon>eudicotyledons</taxon>
        <taxon>Gunneridae</taxon>
        <taxon>Pentapetalae</taxon>
        <taxon>asterids</taxon>
        <taxon>lamiids</taxon>
        <taxon>Lamiales</taxon>
        <taxon>Oleaceae</taxon>
        <taxon>Forsythieae</taxon>
        <taxon>Abeliophyllum</taxon>
    </lineage>
</organism>
<dbReference type="AlphaFoldDB" id="A0ABD1V7S6"/>